<keyword evidence="2" id="KW-1185">Reference proteome</keyword>
<dbReference type="OrthoDB" id="4113859at2759"/>
<accession>W9WL45</accession>
<evidence type="ECO:0000313" key="2">
    <source>
        <dbReference type="Proteomes" id="UP000019471"/>
    </source>
</evidence>
<dbReference type="Proteomes" id="UP000019471">
    <property type="component" value="Unassembled WGS sequence"/>
</dbReference>
<dbReference type="GeneID" id="19192489"/>
<dbReference type="RefSeq" id="XP_007746562.1">
    <property type="nucleotide sequence ID" value="XM_007748372.1"/>
</dbReference>
<name>W9WL45_9EURO</name>
<comment type="caution">
    <text evidence="1">The sequence shown here is derived from an EMBL/GenBank/DDBJ whole genome shotgun (WGS) entry which is preliminary data.</text>
</comment>
<reference evidence="1 2" key="1">
    <citation type="submission" date="2013-03" db="EMBL/GenBank/DDBJ databases">
        <title>The Genome Sequence of Cladophialophora psammophila CBS 110553.</title>
        <authorList>
            <consortium name="The Broad Institute Genomics Platform"/>
            <person name="Cuomo C."/>
            <person name="de Hoog S."/>
            <person name="Gorbushina A."/>
            <person name="Walker B."/>
            <person name="Young S.K."/>
            <person name="Zeng Q."/>
            <person name="Gargeya S."/>
            <person name="Fitzgerald M."/>
            <person name="Haas B."/>
            <person name="Abouelleil A."/>
            <person name="Allen A.W."/>
            <person name="Alvarado L."/>
            <person name="Arachchi H.M."/>
            <person name="Berlin A.M."/>
            <person name="Chapman S.B."/>
            <person name="Gainer-Dewar J."/>
            <person name="Goldberg J."/>
            <person name="Griggs A."/>
            <person name="Gujja S."/>
            <person name="Hansen M."/>
            <person name="Howarth C."/>
            <person name="Imamovic A."/>
            <person name="Ireland A."/>
            <person name="Larimer J."/>
            <person name="McCowan C."/>
            <person name="Murphy C."/>
            <person name="Pearson M."/>
            <person name="Poon T.W."/>
            <person name="Priest M."/>
            <person name="Roberts A."/>
            <person name="Saif S."/>
            <person name="Shea T."/>
            <person name="Sisk P."/>
            <person name="Sykes S."/>
            <person name="Wortman J."/>
            <person name="Nusbaum C."/>
            <person name="Birren B."/>
        </authorList>
    </citation>
    <scope>NUCLEOTIDE SEQUENCE [LARGE SCALE GENOMIC DNA]</scope>
    <source>
        <strain evidence="1 2">CBS 110553</strain>
    </source>
</reference>
<proteinExistence type="predicted"/>
<gene>
    <name evidence="1" type="ORF">A1O5_07784</name>
</gene>
<evidence type="ECO:0000313" key="1">
    <source>
        <dbReference type="EMBL" id="EXJ68852.1"/>
    </source>
</evidence>
<dbReference type="AlphaFoldDB" id="W9WL45"/>
<sequence length="175" mass="19271">MAFAFAIKNFAVFLAVLAVAMLVNVNLAAAMLSTDLSVASPARLRLAPRNITQQAGCPPGQPPNQAGCSTCAECCIFEFNDAGCGQHSVEEYVLNDYNCHSLLIDMNNVWITECTGSFVECMLWKNHDCTGEDSWSIDNTKDVCHHTQYWIGAIQCYESDEQKQLAIARARGLNR</sequence>
<dbReference type="HOGENOM" id="CLU_1635169_0_0_1"/>
<organism evidence="1 2">
    <name type="scientific">Cladophialophora psammophila CBS 110553</name>
    <dbReference type="NCBI Taxonomy" id="1182543"/>
    <lineage>
        <taxon>Eukaryota</taxon>
        <taxon>Fungi</taxon>
        <taxon>Dikarya</taxon>
        <taxon>Ascomycota</taxon>
        <taxon>Pezizomycotina</taxon>
        <taxon>Eurotiomycetes</taxon>
        <taxon>Chaetothyriomycetidae</taxon>
        <taxon>Chaetothyriales</taxon>
        <taxon>Herpotrichiellaceae</taxon>
        <taxon>Cladophialophora</taxon>
    </lineage>
</organism>
<dbReference type="EMBL" id="AMGX01000012">
    <property type="protein sequence ID" value="EXJ68852.1"/>
    <property type="molecule type" value="Genomic_DNA"/>
</dbReference>
<protein>
    <submittedName>
        <fullName evidence="1">Uncharacterized protein</fullName>
    </submittedName>
</protein>